<evidence type="ECO:0000313" key="3">
    <source>
        <dbReference type="Proteomes" id="UP001140094"/>
    </source>
</evidence>
<evidence type="ECO:0000256" key="1">
    <source>
        <dbReference type="SAM" id="MobiDB-lite"/>
    </source>
</evidence>
<dbReference type="GO" id="GO:0046982">
    <property type="term" value="F:protein heterodimerization activity"/>
    <property type="evidence" value="ECO:0007669"/>
    <property type="project" value="InterPro"/>
</dbReference>
<organism evidence="2 3">
    <name type="scientific">Coemansia guatemalensis</name>
    <dbReference type="NCBI Taxonomy" id="2761395"/>
    <lineage>
        <taxon>Eukaryota</taxon>
        <taxon>Fungi</taxon>
        <taxon>Fungi incertae sedis</taxon>
        <taxon>Zoopagomycota</taxon>
        <taxon>Kickxellomycotina</taxon>
        <taxon>Kickxellomycetes</taxon>
        <taxon>Kickxellales</taxon>
        <taxon>Kickxellaceae</taxon>
        <taxon>Coemansia</taxon>
    </lineage>
</organism>
<keyword evidence="3" id="KW-1185">Reference proteome</keyword>
<name>A0A9W8HQK0_9FUNG</name>
<dbReference type="EMBL" id="JANBUO010004012">
    <property type="protein sequence ID" value="KAJ2788738.1"/>
    <property type="molecule type" value="Genomic_DNA"/>
</dbReference>
<evidence type="ECO:0000313" key="2">
    <source>
        <dbReference type="EMBL" id="KAJ2788738.1"/>
    </source>
</evidence>
<reference evidence="2" key="1">
    <citation type="submission" date="2022-07" db="EMBL/GenBank/DDBJ databases">
        <title>Phylogenomic reconstructions and comparative analyses of Kickxellomycotina fungi.</title>
        <authorList>
            <person name="Reynolds N.K."/>
            <person name="Stajich J.E."/>
            <person name="Barry K."/>
            <person name="Grigoriev I.V."/>
            <person name="Crous P."/>
            <person name="Smith M.E."/>
        </authorList>
    </citation>
    <scope>NUCLEOTIDE SEQUENCE</scope>
    <source>
        <strain evidence="2">NRRL 1565</strain>
    </source>
</reference>
<dbReference type="InterPro" id="IPR009072">
    <property type="entry name" value="Histone-fold"/>
</dbReference>
<dbReference type="AlphaFoldDB" id="A0A9W8HQK0"/>
<sequence>MAGIIMSTHHAEDSIDQLSSQTAASPYHYSSHKDDAIPVSGTATKQSSLFVDMNANTASNADVLGSDKGLTIQKPLSQDTSRTADTRATGMAHAGIPGKTNGSNGRLAYWNARERASAQMSKHFEGRSAHKRRIQDARTTARPHKPLVNSRLFSSVYSSDPTHSHYEKVMRRSAHHIVAATTLFDSVTSGALAILADVARLYLMRVGEACKARADLANRTEPNIYDLLDAGSSDLSVDLDALREWVDDWKADVGEVIQGATCKTR</sequence>
<gene>
    <name evidence="2" type="ORF">H4R20_007314</name>
</gene>
<accession>A0A9W8HQK0</accession>
<feature type="non-terminal residue" evidence="2">
    <location>
        <position position="265"/>
    </location>
</feature>
<comment type="caution">
    <text evidence="2">The sequence shown here is derived from an EMBL/GenBank/DDBJ whole genome shotgun (WGS) entry which is preliminary data.</text>
</comment>
<dbReference type="CDD" id="cd00076">
    <property type="entry name" value="HFD_SF"/>
    <property type="match status" value="1"/>
</dbReference>
<dbReference type="OrthoDB" id="436852at2759"/>
<protein>
    <submittedName>
        <fullName evidence="2">Uncharacterized protein</fullName>
    </submittedName>
</protein>
<dbReference type="Proteomes" id="UP001140094">
    <property type="component" value="Unassembled WGS sequence"/>
</dbReference>
<proteinExistence type="predicted"/>
<feature type="region of interest" description="Disordered" evidence="1">
    <location>
        <begin position="121"/>
        <end position="140"/>
    </location>
</feature>
<dbReference type="Gene3D" id="1.10.20.10">
    <property type="entry name" value="Histone, subunit A"/>
    <property type="match status" value="1"/>
</dbReference>